<protein>
    <submittedName>
        <fullName evidence="2">Uncharacterized protein</fullName>
    </submittedName>
</protein>
<name>A0A1S9RT73_PENBI</name>
<sequence>MCVIITQKYHICCCIWNIQDLYCKPTEICWGARMIVINCHLQTCKECWRSGDKRVNLEEAALLAQRRETDRHCRADESAEYLAATEMAEEEELSQGEDDFNVMHPSRPTTPELDLDPEQMPRWLFGEEVIDVTRACEPVKPEKKWKNYRARREKTDWYLVEDLLGEWLGPTVSSSEDEEAPVDDEDDGY</sequence>
<reference evidence="3" key="1">
    <citation type="submission" date="2015-09" db="EMBL/GenBank/DDBJ databases">
        <authorList>
            <person name="Fill T.P."/>
            <person name="Baretta J.F."/>
            <person name="de Almeida L.G."/>
            <person name="Rocha M."/>
            <person name="de Souza D.H."/>
            <person name="Malavazi I."/>
            <person name="Cerdeira L.T."/>
            <person name="Hong H."/>
            <person name="Samborskyy M."/>
            <person name="de Vasconcelos A.T."/>
            <person name="Leadlay P."/>
            <person name="Rodrigues-Filho E."/>
        </authorList>
    </citation>
    <scope>NUCLEOTIDE SEQUENCE [LARGE SCALE GENOMIC DNA]</scope>
    <source>
        <strain evidence="3">LaBioMMi 136</strain>
    </source>
</reference>
<dbReference type="EMBL" id="LJBN01000117">
    <property type="protein sequence ID" value="OOQ88705.1"/>
    <property type="molecule type" value="Genomic_DNA"/>
</dbReference>
<feature type="compositionally biased region" description="Acidic residues" evidence="1">
    <location>
        <begin position="175"/>
        <end position="189"/>
    </location>
</feature>
<accession>A0A1S9RT73</accession>
<dbReference type="Proteomes" id="UP000190744">
    <property type="component" value="Unassembled WGS sequence"/>
</dbReference>
<gene>
    <name evidence="2" type="ORF">PEBR_11115</name>
</gene>
<organism evidence="2 3">
    <name type="scientific">Penicillium brasilianum</name>
    <dbReference type="NCBI Taxonomy" id="104259"/>
    <lineage>
        <taxon>Eukaryota</taxon>
        <taxon>Fungi</taxon>
        <taxon>Dikarya</taxon>
        <taxon>Ascomycota</taxon>
        <taxon>Pezizomycotina</taxon>
        <taxon>Eurotiomycetes</taxon>
        <taxon>Eurotiomycetidae</taxon>
        <taxon>Eurotiales</taxon>
        <taxon>Aspergillaceae</taxon>
        <taxon>Penicillium</taxon>
    </lineage>
</organism>
<evidence type="ECO:0000256" key="1">
    <source>
        <dbReference type="SAM" id="MobiDB-lite"/>
    </source>
</evidence>
<proteinExistence type="predicted"/>
<dbReference type="AlphaFoldDB" id="A0A1S9RT73"/>
<evidence type="ECO:0000313" key="3">
    <source>
        <dbReference type="Proteomes" id="UP000190744"/>
    </source>
</evidence>
<evidence type="ECO:0000313" key="2">
    <source>
        <dbReference type="EMBL" id="OOQ88705.1"/>
    </source>
</evidence>
<feature type="region of interest" description="Disordered" evidence="1">
    <location>
        <begin position="168"/>
        <end position="189"/>
    </location>
</feature>
<comment type="caution">
    <text evidence="2">The sequence shown here is derived from an EMBL/GenBank/DDBJ whole genome shotgun (WGS) entry which is preliminary data.</text>
</comment>